<dbReference type="Proteomes" id="UP000606008">
    <property type="component" value="Unassembled WGS sequence"/>
</dbReference>
<feature type="transmembrane region" description="Helical" evidence="1">
    <location>
        <begin position="44"/>
        <end position="61"/>
    </location>
</feature>
<protein>
    <recommendedName>
        <fullName evidence="4">DUF4345 domain-containing protein</fullName>
    </recommendedName>
</protein>
<sequence length="132" mass="14638">MKRAHFLLFAGIYGALLAMTMLFLTESSLMNYGVPKVDVDHIALMQFLGANVGALSLMSLLNRHQPNSFPLRTLLLAQACEVLAGVVLGMYHVLVLHVPFSTFFVVDTLFRLVLGLGFLYYYQQAAREAVAN</sequence>
<proteinExistence type="predicted"/>
<keyword evidence="1" id="KW-1133">Transmembrane helix</keyword>
<feature type="transmembrane region" description="Helical" evidence="1">
    <location>
        <begin position="100"/>
        <end position="122"/>
    </location>
</feature>
<reference evidence="3" key="1">
    <citation type="submission" date="2019-09" db="EMBL/GenBank/DDBJ databases">
        <authorList>
            <person name="Jung D.-H."/>
        </authorList>
    </citation>
    <scope>NUCLEOTIDE SEQUENCE [LARGE SCALE GENOMIC DNA]</scope>
    <source>
        <strain evidence="3">JA-25</strain>
    </source>
</reference>
<dbReference type="RefSeq" id="WP_157510567.1">
    <property type="nucleotide sequence ID" value="NZ_WAEL01000006.1"/>
</dbReference>
<organism evidence="2 3">
    <name type="scientific">Fibrivirga algicola</name>
    <dbReference type="NCBI Taxonomy" id="2950420"/>
    <lineage>
        <taxon>Bacteria</taxon>
        <taxon>Pseudomonadati</taxon>
        <taxon>Bacteroidota</taxon>
        <taxon>Cytophagia</taxon>
        <taxon>Cytophagales</taxon>
        <taxon>Spirosomataceae</taxon>
        <taxon>Fibrivirga</taxon>
    </lineage>
</organism>
<dbReference type="EMBL" id="WAEL01000006">
    <property type="protein sequence ID" value="NID11831.1"/>
    <property type="molecule type" value="Genomic_DNA"/>
</dbReference>
<feature type="transmembrane region" description="Helical" evidence="1">
    <location>
        <begin position="7"/>
        <end position="24"/>
    </location>
</feature>
<keyword evidence="1" id="KW-0472">Membrane</keyword>
<feature type="transmembrane region" description="Helical" evidence="1">
    <location>
        <begin position="73"/>
        <end position="94"/>
    </location>
</feature>
<comment type="caution">
    <text evidence="2">The sequence shown here is derived from an EMBL/GenBank/DDBJ whole genome shotgun (WGS) entry which is preliminary data.</text>
</comment>
<keyword evidence="3" id="KW-1185">Reference proteome</keyword>
<evidence type="ECO:0008006" key="4">
    <source>
        <dbReference type="Google" id="ProtNLM"/>
    </source>
</evidence>
<evidence type="ECO:0000313" key="2">
    <source>
        <dbReference type="EMBL" id="NID11831.1"/>
    </source>
</evidence>
<gene>
    <name evidence="2" type="ORF">F7231_16780</name>
</gene>
<evidence type="ECO:0000313" key="3">
    <source>
        <dbReference type="Proteomes" id="UP000606008"/>
    </source>
</evidence>
<accession>A0ABX0QHB1</accession>
<evidence type="ECO:0000256" key="1">
    <source>
        <dbReference type="SAM" id="Phobius"/>
    </source>
</evidence>
<reference evidence="3" key="2">
    <citation type="submission" date="2023-07" db="EMBL/GenBank/DDBJ databases">
        <authorList>
            <person name="Jung D.-H."/>
        </authorList>
    </citation>
    <scope>NUCLEOTIDE SEQUENCE [LARGE SCALE GENOMIC DNA]</scope>
    <source>
        <strain evidence="3">JA-25</strain>
    </source>
</reference>
<name>A0ABX0QHB1_9BACT</name>
<keyword evidence="1" id="KW-0812">Transmembrane</keyword>